<dbReference type="EMBL" id="CP121106">
    <property type="protein sequence ID" value="WFL77459.1"/>
    <property type="molecule type" value="Genomic_DNA"/>
</dbReference>
<dbReference type="InterPro" id="IPR011990">
    <property type="entry name" value="TPR-like_helical_dom_sf"/>
</dbReference>
<keyword evidence="2" id="KW-1185">Reference proteome</keyword>
<sequence>MNWVAIISLAAAAFIVAATVLRIERSGWSTLGAVLTLGLAGYAWQGSPDLASSPKASAPEETRSGEAIIEARRALFDSTQPPADYLILSDGFARRGDYKTAAGLLKGRLGDTRADGEGWLALGNALVEHAGGNVTPAAAEAYARAEAVLPGHPGPSFFLGAALLRSGDLRGARDVWNRLLEASPADAPWTDELRSRIERMDGLIAELEASGALQ</sequence>
<dbReference type="SUPFAM" id="SSF48452">
    <property type="entry name" value="TPR-like"/>
    <property type="match status" value="1"/>
</dbReference>
<evidence type="ECO:0000313" key="2">
    <source>
        <dbReference type="Proteomes" id="UP001215827"/>
    </source>
</evidence>
<dbReference type="Gene3D" id="1.25.40.10">
    <property type="entry name" value="Tetratricopeptide repeat domain"/>
    <property type="match status" value="1"/>
</dbReference>
<accession>A0ABY8FR11</accession>
<evidence type="ECO:0000313" key="1">
    <source>
        <dbReference type="EMBL" id="WFL77459.1"/>
    </source>
</evidence>
<gene>
    <name evidence="1" type="ORF">P7228_15940</name>
</gene>
<proteinExistence type="predicted"/>
<protein>
    <submittedName>
        <fullName evidence="1">Cytochrome c biogenesis factor</fullName>
    </submittedName>
</protein>
<name>A0ABY8FR11_9SPHN</name>
<dbReference type="RefSeq" id="WP_278016152.1">
    <property type="nucleotide sequence ID" value="NZ_CP121106.1"/>
</dbReference>
<reference evidence="1 2" key="1">
    <citation type="submission" date="2023-03" db="EMBL/GenBank/DDBJ databases">
        <title>Altererythrobacter sp. CAU 1644 isolated from sand.</title>
        <authorList>
            <person name="Kim W."/>
        </authorList>
    </citation>
    <scope>NUCLEOTIDE SEQUENCE [LARGE SCALE GENOMIC DNA]</scope>
    <source>
        <strain evidence="1 2">CAU 1644</strain>
    </source>
</reference>
<organism evidence="1 2">
    <name type="scientific">Altererythrobacter arenosus</name>
    <dbReference type="NCBI Taxonomy" id="3032592"/>
    <lineage>
        <taxon>Bacteria</taxon>
        <taxon>Pseudomonadati</taxon>
        <taxon>Pseudomonadota</taxon>
        <taxon>Alphaproteobacteria</taxon>
        <taxon>Sphingomonadales</taxon>
        <taxon>Erythrobacteraceae</taxon>
        <taxon>Altererythrobacter</taxon>
    </lineage>
</organism>
<dbReference type="Proteomes" id="UP001215827">
    <property type="component" value="Chromosome"/>
</dbReference>